<proteinExistence type="predicted"/>
<dbReference type="AlphaFoldDB" id="A0AAV3P9R6"/>
<sequence length="151" mass="16510">MPTSSPLASNVSSASHVVSSPSCTNSLPASPSNVPRVIHLMVTRSKVGIFKPKILPSLTVATSQCDPHYVPSGVTKVLKYPHWYQAMTVLSIALSNKCSLRQLDVKNAFLNGKLTEIVHMKQPPGFSHPDYPDHHFLLKRALYGLKQAPRA</sequence>
<reference evidence="2 3" key="1">
    <citation type="submission" date="2024-01" db="EMBL/GenBank/DDBJ databases">
        <title>The complete chloroplast genome sequence of Lithospermum erythrorhizon: insights into the phylogenetic relationship among Boraginaceae species and the maternal lineages of purple gromwells.</title>
        <authorList>
            <person name="Okada T."/>
            <person name="Watanabe K."/>
        </authorList>
    </citation>
    <scope>NUCLEOTIDE SEQUENCE [LARGE SCALE GENOMIC DNA]</scope>
</reference>
<dbReference type="Proteomes" id="UP001454036">
    <property type="component" value="Unassembled WGS sequence"/>
</dbReference>
<dbReference type="InterPro" id="IPR013103">
    <property type="entry name" value="RVT_2"/>
</dbReference>
<organism evidence="2 3">
    <name type="scientific">Lithospermum erythrorhizon</name>
    <name type="common">Purple gromwell</name>
    <name type="synonym">Lithospermum officinale var. erythrorhizon</name>
    <dbReference type="NCBI Taxonomy" id="34254"/>
    <lineage>
        <taxon>Eukaryota</taxon>
        <taxon>Viridiplantae</taxon>
        <taxon>Streptophyta</taxon>
        <taxon>Embryophyta</taxon>
        <taxon>Tracheophyta</taxon>
        <taxon>Spermatophyta</taxon>
        <taxon>Magnoliopsida</taxon>
        <taxon>eudicotyledons</taxon>
        <taxon>Gunneridae</taxon>
        <taxon>Pentapetalae</taxon>
        <taxon>asterids</taxon>
        <taxon>lamiids</taxon>
        <taxon>Boraginales</taxon>
        <taxon>Boraginaceae</taxon>
        <taxon>Boraginoideae</taxon>
        <taxon>Lithospermeae</taxon>
        <taxon>Lithospermum</taxon>
    </lineage>
</organism>
<gene>
    <name evidence="2" type="ORF">LIER_43005</name>
</gene>
<keyword evidence="3" id="KW-1185">Reference proteome</keyword>
<accession>A0AAV3P9R6</accession>
<evidence type="ECO:0000313" key="3">
    <source>
        <dbReference type="Proteomes" id="UP001454036"/>
    </source>
</evidence>
<name>A0AAV3P9R6_LITER</name>
<dbReference type="Pfam" id="PF07727">
    <property type="entry name" value="RVT_2"/>
    <property type="match status" value="1"/>
</dbReference>
<feature type="domain" description="Reverse transcriptase Ty1/copia-type" evidence="1">
    <location>
        <begin position="89"/>
        <end position="150"/>
    </location>
</feature>
<dbReference type="EMBL" id="BAABME010032141">
    <property type="protein sequence ID" value="GAA0148447.1"/>
    <property type="molecule type" value="Genomic_DNA"/>
</dbReference>
<evidence type="ECO:0000259" key="1">
    <source>
        <dbReference type="Pfam" id="PF07727"/>
    </source>
</evidence>
<protein>
    <recommendedName>
        <fullName evidence="1">Reverse transcriptase Ty1/copia-type domain-containing protein</fullName>
    </recommendedName>
</protein>
<evidence type="ECO:0000313" key="2">
    <source>
        <dbReference type="EMBL" id="GAA0148447.1"/>
    </source>
</evidence>
<comment type="caution">
    <text evidence="2">The sequence shown here is derived from an EMBL/GenBank/DDBJ whole genome shotgun (WGS) entry which is preliminary data.</text>
</comment>